<keyword evidence="1" id="KW-1133">Transmembrane helix</keyword>
<dbReference type="RefSeq" id="WP_284341395.1">
    <property type="nucleotide sequence ID" value="NZ_BSNS01000015.1"/>
</dbReference>
<dbReference type="Proteomes" id="UP001156691">
    <property type="component" value="Unassembled WGS sequence"/>
</dbReference>
<keyword evidence="1" id="KW-0812">Transmembrane</keyword>
<sequence length="73" mass="8280">MVVDIIGRFTCLDAAMADNLYRFRRLKWGDPQEKLKLLPDPPGGGKLRFSWEHIAMVVLLLAVAFMSYELVVG</sequence>
<proteinExistence type="predicted"/>
<protein>
    <submittedName>
        <fullName evidence="2">Uncharacterized protein</fullName>
    </submittedName>
</protein>
<keyword evidence="1" id="KW-0472">Membrane</keyword>
<evidence type="ECO:0000313" key="3">
    <source>
        <dbReference type="Proteomes" id="UP001156691"/>
    </source>
</evidence>
<evidence type="ECO:0000313" key="2">
    <source>
        <dbReference type="EMBL" id="GLQ55979.1"/>
    </source>
</evidence>
<comment type="caution">
    <text evidence="2">The sequence shown here is derived from an EMBL/GenBank/DDBJ whole genome shotgun (WGS) entry which is preliminary data.</text>
</comment>
<keyword evidence="3" id="KW-1185">Reference proteome</keyword>
<evidence type="ECO:0000256" key="1">
    <source>
        <dbReference type="SAM" id="Phobius"/>
    </source>
</evidence>
<feature type="transmembrane region" description="Helical" evidence="1">
    <location>
        <begin position="54"/>
        <end position="72"/>
    </location>
</feature>
<accession>A0ABQ5W867</accession>
<reference evidence="3" key="1">
    <citation type="journal article" date="2019" name="Int. J. Syst. Evol. Microbiol.">
        <title>The Global Catalogue of Microorganisms (GCM) 10K type strain sequencing project: providing services to taxonomists for standard genome sequencing and annotation.</title>
        <authorList>
            <consortium name="The Broad Institute Genomics Platform"/>
            <consortium name="The Broad Institute Genome Sequencing Center for Infectious Disease"/>
            <person name="Wu L."/>
            <person name="Ma J."/>
        </authorList>
    </citation>
    <scope>NUCLEOTIDE SEQUENCE [LARGE SCALE GENOMIC DNA]</scope>
    <source>
        <strain evidence="3">NBRC 112416</strain>
    </source>
</reference>
<dbReference type="EMBL" id="BSNS01000015">
    <property type="protein sequence ID" value="GLQ55979.1"/>
    <property type="molecule type" value="Genomic_DNA"/>
</dbReference>
<gene>
    <name evidence="2" type="ORF">GCM10010862_32380</name>
</gene>
<organism evidence="2 3">
    <name type="scientific">Devosia nitrariae</name>
    <dbReference type="NCBI Taxonomy" id="2071872"/>
    <lineage>
        <taxon>Bacteria</taxon>
        <taxon>Pseudomonadati</taxon>
        <taxon>Pseudomonadota</taxon>
        <taxon>Alphaproteobacteria</taxon>
        <taxon>Hyphomicrobiales</taxon>
        <taxon>Devosiaceae</taxon>
        <taxon>Devosia</taxon>
    </lineage>
</organism>
<name>A0ABQ5W867_9HYPH</name>